<gene>
    <name evidence="2" type="ORF">P5G49_02880</name>
</gene>
<organism evidence="2 3">
    <name type="scientific">Sporosarcina highlanderae</name>
    <dbReference type="NCBI Taxonomy" id="3035916"/>
    <lineage>
        <taxon>Bacteria</taxon>
        <taxon>Bacillati</taxon>
        <taxon>Bacillota</taxon>
        <taxon>Bacilli</taxon>
        <taxon>Bacillales</taxon>
        <taxon>Caryophanaceae</taxon>
        <taxon>Sporosarcina</taxon>
    </lineage>
</organism>
<dbReference type="PANTHER" id="PTHR37298">
    <property type="entry name" value="UPF0111 PROTEIN YKAA"/>
    <property type="match status" value="1"/>
</dbReference>
<protein>
    <submittedName>
        <fullName evidence="2">DUF47 domain-containing protein</fullName>
    </submittedName>
</protein>
<dbReference type="InterPro" id="IPR018445">
    <property type="entry name" value="Put_Phosphate_transp_reg"/>
</dbReference>
<keyword evidence="3" id="KW-1185">Reference proteome</keyword>
<dbReference type="InterPro" id="IPR052912">
    <property type="entry name" value="UPF0111_domain"/>
</dbReference>
<dbReference type="Gene3D" id="1.20.58.220">
    <property type="entry name" value="Phosphate transport system protein phou homolog 2, domain 2"/>
    <property type="match status" value="1"/>
</dbReference>
<comment type="caution">
    <text evidence="2">The sequence shown here is derived from an EMBL/GenBank/DDBJ whole genome shotgun (WGS) entry which is preliminary data.</text>
</comment>
<dbReference type="PANTHER" id="PTHR37298:SF1">
    <property type="entry name" value="UPF0111 PROTEIN YKAA"/>
    <property type="match status" value="1"/>
</dbReference>
<evidence type="ECO:0000256" key="1">
    <source>
        <dbReference type="ARBA" id="ARBA00008591"/>
    </source>
</evidence>
<dbReference type="RefSeq" id="WP_301242276.1">
    <property type="nucleotide sequence ID" value="NZ_JAROCC010000002.1"/>
</dbReference>
<name>A0ABT8JQF4_9BACL</name>
<dbReference type="Proteomes" id="UP001175097">
    <property type="component" value="Unassembled WGS sequence"/>
</dbReference>
<sequence>MFGPRKTDPFFSALLEIAEHVQKAMHYAHDFKVTSIGDLKEVSIKLKEFETEGDDMIHELIAKLNTSFMTPIEREDILQLAIKMDDILDGIEHFSANLEMFSLTEIDEYVQKFMDNIVKSSDEIVKAMELLSRKKLVQMRDHAVLIKEYERICDEVLRTSIKQLFLREKDPIRIIQFKDIYELLEDIADHCQDVANTIETIIMRNA</sequence>
<dbReference type="SUPFAM" id="SSF109755">
    <property type="entry name" value="PhoU-like"/>
    <property type="match status" value="1"/>
</dbReference>
<evidence type="ECO:0000313" key="3">
    <source>
        <dbReference type="Proteomes" id="UP001175097"/>
    </source>
</evidence>
<dbReference type="Pfam" id="PF01865">
    <property type="entry name" value="PhoU_div"/>
    <property type="match status" value="1"/>
</dbReference>
<comment type="similarity">
    <text evidence="1">Belongs to the UPF0111 family.</text>
</comment>
<dbReference type="EMBL" id="JAROCC010000002">
    <property type="protein sequence ID" value="MDN4606419.1"/>
    <property type="molecule type" value="Genomic_DNA"/>
</dbReference>
<proteinExistence type="inferred from homology"/>
<evidence type="ECO:0000313" key="2">
    <source>
        <dbReference type="EMBL" id="MDN4606419.1"/>
    </source>
</evidence>
<reference evidence="2" key="1">
    <citation type="submission" date="2023-03" db="EMBL/GenBank/DDBJ databases">
        <title>MT1 and MT2 Draft Genomes of Novel Species.</title>
        <authorList>
            <person name="Venkateswaran K."/>
        </authorList>
    </citation>
    <scope>NUCLEOTIDE SEQUENCE</scope>
    <source>
        <strain evidence="2">F6_3S_P_2</strain>
    </source>
</reference>
<dbReference type="InterPro" id="IPR038078">
    <property type="entry name" value="PhoU-like_sf"/>
</dbReference>
<accession>A0ABT8JQF4</accession>